<keyword evidence="7" id="KW-1185">Reference proteome</keyword>
<dbReference type="Proteomes" id="UP000297299">
    <property type="component" value="Unassembled WGS sequence"/>
</dbReference>
<dbReference type="EMBL" id="PHWZ01000050">
    <property type="protein sequence ID" value="TEY78270.1"/>
    <property type="molecule type" value="Genomic_DNA"/>
</dbReference>
<protein>
    <recommendedName>
        <fullName evidence="5">CCHC-type domain-containing protein</fullName>
    </recommendedName>
</protein>
<evidence type="ECO:0000313" key="7">
    <source>
        <dbReference type="Proteomes" id="UP000297299"/>
    </source>
</evidence>
<feature type="transmembrane region" description="Helical" evidence="4">
    <location>
        <begin position="466"/>
        <end position="486"/>
    </location>
</feature>
<reference evidence="6 7" key="1">
    <citation type="submission" date="2017-11" db="EMBL/GenBank/DDBJ databases">
        <title>Comparative genomics of Botrytis spp.</title>
        <authorList>
            <person name="Valero-Jimenez C.A."/>
            <person name="Tapia P."/>
            <person name="Veloso J."/>
            <person name="Silva-Moreno E."/>
            <person name="Staats M."/>
            <person name="Valdes J.H."/>
            <person name="Van Kan J.A.L."/>
        </authorList>
    </citation>
    <scope>NUCLEOTIDE SEQUENCE [LARGE SCALE GENOMIC DNA]</scope>
    <source>
        <strain evidence="6 7">MUCL2830</strain>
    </source>
</reference>
<feature type="compositionally biased region" description="Polar residues" evidence="3">
    <location>
        <begin position="326"/>
        <end position="346"/>
    </location>
</feature>
<evidence type="ECO:0000256" key="2">
    <source>
        <dbReference type="SAM" id="Coils"/>
    </source>
</evidence>
<evidence type="ECO:0000256" key="1">
    <source>
        <dbReference type="PROSITE-ProRule" id="PRU00047"/>
    </source>
</evidence>
<keyword evidence="1" id="KW-0863">Zinc-finger</keyword>
<accession>A0A4Y8DDK2</accession>
<evidence type="ECO:0000259" key="5">
    <source>
        <dbReference type="PROSITE" id="PS50158"/>
    </source>
</evidence>
<dbReference type="GO" id="GO:0008270">
    <property type="term" value="F:zinc ion binding"/>
    <property type="evidence" value="ECO:0007669"/>
    <property type="project" value="UniProtKB-KW"/>
</dbReference>
<feature type="coiled-coil region" evidence="2">
    <location>
        <begin position="366"/>
        <end position="400"/>
    </location>
</feature>
<name>A0A4Y8DDK2_9HELO</name>
<comment type="caution">
    <text evidence="6">The sequence shown here is derived from an EMBL/GenBank/DDBJ whole genome shotgun (WGS) entry which is preliminary data.</text>
</comment>
<keyword evidence="1" id="KW-0862">Zinc</keyword>
<dbReference type="AlphaFoldDB" id="A0A4Y8DDK2"/>
<dbReference type="OrthoDB" id="3599353at2759"/>
<keyword evidence="4" id="KW-0472">Membrane</keyword>
<keyword evidence="4" id="KW-1133">Transmembrane helix</keyword>
<feature type="domain" description="CCHC-type" evidence="5">
    <location>
        <begin position="257"/>
        <end position="272"/>
    </location>
</feature>
<organism evidence="6 7">
    <name type="scientific">Botryotinia calthae</name>
    <dbReference type="NCBI Taxonomy" id="38488"/>
    <lineage>
        <taxon>Eukaryota</taxon>
        <taxon>Fungi</taxon>
        <taxon>Dikarya</taxon>
        <taxon>Ascomycota</taxon>
        <taxon>Pezizomycotina</taxon>
        <taxon>Leotiomycetes</taxon>
        <taxon>Helotiales</taxon>
        <taxon>Sclerotiniaceae</taxon>
        <taxon>Botryotinia</taxon>
    </lineage>
</organism>
<evidence type="ECO:0000313" key="6">
    <source>
        <dbReference type="EMBL" id="TEY78270.1"/>
    </source>
</evidence>
<gene>
    <name evidence="6" type="ORF">BOTCAL_0050g00010</name>
</gene>
<keyword evidence="4" id="KW-0812">Transmembrane</keyword>
<proteinExistence type="predicted"/>
<evidence type="ECO:0000256" key="4">
    <source>
        <dbReference type="SAM" id="Phobius"/>
    </source>
</evidence>
<dbReference type="STRING" id="38488.A0A4Y8DDK2"/>
<dbReference type="PROSITE" id="PS50158">
    <property type="entry name" value="ZF_CCHC"/>
    <property type="match status" value="1"/>
</dbReference>
<keyword evidence="2" id="KW-0175">Coiled coil</keyword>
<feature type="region of interest" description="Disordered" evidence="3">
    <location>
        <begin position="320"/>
        <end position="346"/>
    </location>
</feature>
<sequence length="487" mass="55526">MRLGSQRDSDALADANIDTDVAETIEVEVSQSHKPCPSVESSEVSDPINSIFKISENIQSVSRAVFLSATLIFTHRVIPAADAEAAINTDNEILLRLGNFSPYVNNIERGTSALELFRHGITFFKWGVEDGASTKKIRLNIDKKTTYSRDKARALSYMCRSFSDNDEALLDEYETAKSLWNYLQSQYSTTSDVTANSYLMMIQTFTFKPSSQPEMTINEAWDKLKEYRGKYIVPHRRSTRRDSNTSAKSNELKSYECYLCENEGHLLQDCNELPLAKTLLRIYRKYRRNDAMQKSAQKAPKNISRKVLFNKSNHAHFADEKDSIPVTLNSSDESENELASNPNQIQEQEKGYLSDSNEMPNLTELVAEKCLEITGLRAQITRLQEECHRLQEERHRLHEKHHLDIAGLQEKRHLDIARLQEKHDVEISGLQEKHRLDIAGLQGKHHLERLHGERNPEISGINKSQIILAAILVAVLLVFLAGLLRLF</sequence>
<evidence type="ECO:0000256" key="3">
    <source>
        <dbReference type="SAM" id="MobiDB-lite"/>
    </source>
</evidence>
<dbReference type="GO" id="GO:0003676">
    <property type="term" value="F:nucleic acid binding"/>
    <property type="evidence" value="ECO:0007669"/>
    <property type="project" value="InterPro"/>
</dbReference>
<keyword evidence="1" id="KW-0479">Metal-binding</keyword>
<dbReference type="InterPro" id="IPR001878">
    <property type="entry name" value="Znf_CCHC"/>
</dbReference>